<dbReference type="RefSeq" id="WP_206658726.1">
    <property type="nucleotide sequence ID" value="NZ_CP071182.1"/>
</dbReference>
<reference evidence="1 2" key="1">
    <citation type="submission" date="2021-02" db="EMBL/GenBank/DDBJ databases">
        <title>Alicyclobacillus curvatus sp. nov. and Alicyclobacillus mengziensis sp. nov., two acidophilic bacteria isolated from acid mine drainage.</title>
        <authorList>
            <person name="Huang Y."/>
        </authorList>
    </citation>
    <scope>NUCLEOTIDE SEQUENCE [LARGE SCALE GENOMIC DNA]</scope>
    <source>
        <strain evidence="1 2">S30H14</strain>
    </source>
</reference>
<organism evidence="1 2">
    <name type="scientific">Alicyclobacillus mengziensis</name>
    <dbReference type="NCBI Taxonomy" id="2931921"/>
    <lineage>
        <taxon>Bacteria</taxon>
        <taxon>Bacillati</taxon>
        <taxon>Bacillota</taxon>
        <taxon>Bacilli</taxon>
        <taxon>Bacillales</taxon>
        <taxon>Alicyclobacillaceae</taxon>
        <taxon>Alicyclobacillus</taxon>
    </lineage>
</organism>
<dbReference type="AlphaFoldDB" id="A0A9X7Z9A6"/>
<dbReference type="KEGG" id="afx:JZ786_11110"/>
<proteinExistence type="predicted"/>
<evidence type="ECO:0000313" key="1">
    <source>
        <dbReference type="EMBL" id="QSO49415.1"/>
    </source>
</evidence>
<evidence type="ECO:0000313" key="2">
    <source>
        <dbReference type="Proteomes" id="UP000663505"/>
    </source>
</evidence>
<dbReference type="Proteomes" id="UP000663505">
    <property type="component" value="Chromosome"/>
</dbReference>
<sequence length="179" mass="19117">MPAIVIGGLCLSGCAKSSSSVMVANSGISRLAVSAKVSHLAGSFTNRGQDIRIHEVTHEMVIHLKGLEKFRDNSPLDSSVVPERLQIHVPLGWTVRMTVPRESGYRAFVTPSSATNRSFNGSVEQLLDASKDGYASLFRASVPGAYNLMIMRPGQKGGHIVDLLIVSKTSVPAVQSLTS</sequence>
<accession>A0A9X7Z9A6</accession>
<gene>
    <name evidence="1" type="ORF">JZ786_11110</name>
</gene>
<keyword evidence="2" id="KW-1185">Reference proteome</keyword>
<name>A0A9X7Z9A6_9BACL</name>
<protein>
    <submittedName>
        <fullName evidence="1">Uncharacterized protein</fullName>
    </submittedName>
</protein>
<dbReference type="EMBL" id="CP071182">
    <property type="protein sequence ID" value="QSO49415.1"/>
    <property type="molecule type" value="Genomic_DNA"/>
</dbReference>